<gene>
    <name evidence="1" type="ORF">IAD15_08675</name>
</gene>
<sequence>MEIKYDLLPKLKTRKHNLRVEIDLYPYATELYEELDNIGIIERVKEIPQLGVIKVKKKLAKTRFDYVMLQLYLHKLIKTHLQGDLRFTYNNYINSKEFRNDYVYPDKKNKPSMGDILQLLTIVYNVGHFYNTFTASRAITMLAEEDIAFRDVVINACKDERYQCAAKVILESKNYQRFHLLNSILILEQCDKSKQAISVALEILYSYINEQSLSEESKLKYAFAIFRNIRTVSYMAYDLQIAETPLTIDLCNEKAMLLLLKELLSEYNNNQSSNHLVASITKLLDDTVYNENSNAICYYKISRKMVSMITKTPDYVDVSYYNDLFINKASVLNQAHTHKRDYVQSQILKLTFSTEQRWISEALLSELESINNTRVGYYDRHSGEQTILVSIKGTCNADTKRYAAYKTLKCTVNYLRRIPNISPYDSRFLLAVKFFLFYLFDENPVVIKPTINRDICVLCTRGKNTRIKELQSLLKSSIGNEDENHEVEFLLSQLIDDTVNDTTITIPASILVYQKDAIGRKLSEFDGMIVHPMRKVNQVIFLEAKNRDKKPSFGKNCLIEKLDKFSIEYVSDDIKIVDYDAYWKYSIK</sequence>
<name>A0A9D1L1M7_9FIRM</name>
<comment type="caution">
    <text evidence="1">The sequence shown here is derived from an EMBL/GenBank/DDBJ whole genome shotgun (WGS) entry which is preliminary data.</text>
</comment>
<proteinExistence type="predicted"/>
<dbReference type="Proteomes" id="UP000824175">
    <property type="component" value="Unassembled WGS sequence"/>
</dbReference>
<evidence type="ECO:0000313" key="1">
    <source>
        <dbReference type="EMBL" id="HIU14127.1"/>
    </source>
</evidence>
<organism evidence="1 2">
    <name type="scientific">Candidatus Fimiplasma intestinipullorum</name>
    <dbReference type="NCBI Taxonomy" id="2840825"/>
    <lineage>
        <taxon>Bacteria</taxon>
        <taxon>Bacillati</taxon>
        <taxon>Bacillota</taxon>
        <taxon>Clostridia</taxon>
        <taxon>Eubacteriales</taxon>
        <taxon>Candidatus Fimiplasma</taxon>
    </lineage>
</organism>
<evidence type="ECO:0000313" key="2">
    <source>
        <dbReference type="Proteomes" id="UP000824175"/>
    </source>
</evidence>
<accession>A0A9D1L1M7</accession>
<dbReference type="AlphaFoldDB" id="A0A9D1L1M7"/>
<reference evidence="1" key="2">
    <citation type="journal article" date="2021" name="PeerJ">
        <title>Extensive microbial diversity within the chicken gut microbiome revealed by metagenomics and culture.</title>
        <authorList>
            <person name="Gilroy R."/>
            <person name="Ravi A."/>
            <person name="Getino M."/>
            <person name="Pursley I."/>
            <person name="Horton D.L."/>
            <person name="Alikhan N.F."/>
            <person name="Baker D."/>
            <person name="Gharbi K."/>
            <person name="Hall N."/>
            <person name="Watson M."/>
            <person name="Adriaenssens E.M."/>
            <person name="Foster-Nyarko E."/>
            <person name="Jarju S."/>
            <person name="Secka A."/>
            <person name="Antonio M."/>
            <person name="Oren A."/>
            <person name="Chaudhuri R.R."/>
            <person name="La Ragione R."/>
            <person name="Hildebrand F."/>
            <person name="Pallen M.J."/>
        </authorList>
    </citation>
    <scope>NUCLEOTIDE SEQUENCE</scope>
    <source>
        <strain evidence="1">CHK195-11698</strain>
    </source>
</reference>
<dbReference type="EMBL" id="DVMJ01000073">
    <property type="protein sequence ID" value="HIU14127.1"/>
    <property type="molecule type" value="Genomic_DNA"/>
</dbReference>
<reference evidence="1" key="1">
    <citation type="submission" date="2020-10" db="EMBL/GenBank/DDBJ databases">
        <authorList>
            <person name="Gilroy R."/>
        </authorList>
    </citation>
    <scope>NUCLEOTIDE SEQUENCE</scope>
    <source>
        <strain evidence="1">CHK195-11698</strain>
    </source>
</reference>
<protein>
    <submittedName>
        <fullName evidence="1">Uncharacterized protein</fullName>
    </submittedName>
</protein>